<dbReference type="Proteomes" id="UP000078286">
    <property type="component" value="Unassembled WGS sequence"/>
</dbReference>
<dbReference type="PATRIC" id="fig|1354255.3.peg.3493"/>
<dbReference type="Pfam" id="PF13953">
    <property type="entry name" value="PapC_C"/>
    <property type="match status" value="1"/>
</dbReference>
<gene>
    <name evidence="11" type="ORF">M979_3391</name>
</gene>
<dbReference type="InterPro" id="IPR025949">
    <property type="entry name" value="PapC-like_C"/>
</dbReference>
<dbReference type="SUPFAM" id="SSF141729">
    <property type="entry name" value="FimD N-terminal domain-like"/>
    <property type="match status" value="1"/>
</dbReference>
<comment type="subcellular location">
    <subcellularLocation>
        <location evidence="1">Cell outer membrane</location>
        <topology evidence="1">Multi-pass membrane protein</topology>
    </subcellularLocation>
</comment>
<dbReference type="PANTHER" id="PTHR30451:SF20">
    <property type="entry name" value="FIMBRIAE USHER"/>
    <property type="match status" value="1"/>
</dbReference>
<protein>
    <submittedName>
        <fullName evidence="11">Beta-fimbriae usher protein</fullName>
    </submittedName>
</protein>
<dbReference type="PANTHER" id="PTHR30451">
    <property type="entry name" value="OUTER MEMBRANE USHER PROTEIN"/>
    <property type="match status" value="1"/>
</dbReference>
<dbReference type="AlphaFoldDB" id="A0A1B7HJ39"/>
<dbReference type="FunFam" id="2.60.40.3110:FF:000001">
    <property type="entry name" value="Putative fimbrial outer membrane usher"/>
    <property type="match status" value="1"/>
</dbReference>
<dbReference type="RefSeq" id="WP_064555749.1">
    <property type="nucleotide sequence ID" value="NZ_LXEO01000050.1"/>
</dbReference>
<evidence type="ECO:0000259" key="9">
    <source>
        <dbReference type="Pfam" id="PF13953"/>
    </source>
</evidence>
<keyword evidence="8" id="KW-0998">Cell outer membrane</keyword>
<dbReference type="FunFam" id="2.60.40.2610:FF:000001">
    <property type="entry name" value="Outer membrane fimbrial usher protein"/>
    <property type="match status" value="1"/>
</dbReference>
<dbReference type="Gene3D" id="2.60.40.3110">
    <property type="match status" value="1"/>
</dbReference>
<evidence type="ECO:0000256" key="2">
    <source>
        <dbReference type="ARBA" id="ARBA00008064"/>
    </source>
</evidence>
<dbReference type="Gene3D" id="3.10.20.410">
    <property type="match status" value="1"/>
</dbReference>
<proteinExistence type="inferred from homology"/>
<dbReference type="InterPro" id="IPR043142">
    <property type="entry name" value="PapC-like_C_sf"/>
</dbReference>
<dbReference type="InterPro" id="IPR037224">
    <property type="entry name" value="PapC_N_sf"/>
</dbReference>
<dbReference type="GO" id="GO:0009297">
    <property type="term" value="P:pilus assembly"/>
    <property type="evidence" value="ECO:0007669"/>
    <property type="project" value="InterPro"/>
</dbReference>
<dbReference type="Gene3D" id="2.60.40.2610">
    <property type="entry name" value="Outer membrane usher protein FimD, plug domain"/>
    <property type="match status" value="1"/>
</dbReference>
<keyword evidence="5" id="KW-0812">Transmembrane</keyword>
<name>A0A1B7HJ39_9ENTR</name>
<evidence type="ECO:0000256" key="4">
    <source>
        <dbReference type="ARBA" id="ARBA00022452"/>
    </source>
</evidence>
<dbReference type="EMBL" id="LXEO01000050">
    <property type="protein sequence ID" value="OAT15650.1"/>
    <property type="molecule type" value="Genomic_DNA"/>
</dbReference>
<accession>A0A1B7HJ39</accession>
<dbReference type="InterPro" id="IPR042186">
    <property type="entry name" value="FimD_plug_dom"/>
</dbReference>
<evidence type="ECO:0000313" key="11">
    <source>
        <dbReference type="EMBL" id="OAT15650.1"/>
    </source>
</evidence>
<keyword evidence="3" id="KW-0813">Transport</keyword>
<dbReference type="InterPro" id="IPR025885">
    <property type="entry name" value="PapC_N"/>
</dbReference>
<evidence type="ECO:0000256" key="6">
    <source>
        <dbReference type="ARBA" id="ARBA00022729"/>
    </source>
</evidence>
<sequence length="856" mass="92955">MKIIKIKNKELTRHNSLTPIIILCLATFPVRANEPVTEDTQPVTDSVEFESDLMRMDSNAKIDLSRFSKGSSGTPGVYRLSIIVNNTEVGVDNVELKEAADKSVYPCLTAKILQLINFNQSQLSPEAVAMVSGKVACANLQSVIPDAKVQFDSNEQQLNISIPQIYVNRISSGTVDPALWDSGIPAGLLSYYLNGYDSKFGTNSSRTFYAGLNGGLNIGAWYLRHNGSYNWQQDQGSQYNTINTYLQRDVEALRGRVVLGQSNTSGQLFDSLPFTGARVESDDSMLPDSQRGYAPEIRGIAKTNAKVIVKQMGQIIYETTVTPGAFLINDLYPTGYGGDLDITIQEADGTVQNYSMPYASVAQLLRPGSHHFSLTVGKLRDSNISDKPMLYEATYQRGLSNSVTGYAGVQASENYQAAQIGTALSTLLGAFGVDITQSFSKIGEYQDQPSSLSGQSYRASYSKLVTETNSNITLAAYRFSSSGYMDYMTTMLARDNVKSGQSGTGIMRSKNRFAVSASQGLAEGWGNFYASASVENYWNNDKYNKQYQLGYSNVFKRVNYSINVSRSQNAYGADQTSFNLNFSFPLWENRDVRSPTVSLRYNHDNNGGQNEQASIGGALGENNKYTYNLNGSHDSRSGTSGSVGGTWLGSVAQMSGTYSKGPEYQTTTVGMTGSMIAHSGGVTLSPYTGDTFALVEAKGAEGAKIGTYAGTKVDSFGYAVFPSMRPYQLNEVSIDPEGSSQDVEFENTSQKAVPRAGAVVKVKFNTRTGIPVLITSLFNGNPLPFGAEVFDKLNNYVGAVTQGGVIYAKVADMKGTLRVTWGNGAESSCKVNYILAPLSTDKAQKKIPQRFDTPCM</sequence>
<evidence type="ECO:0000256" key="8">
    <source>
        <dbReference type="ARBA" id="ARBA00023237"/>
    </source>
</evidence>
<feature type="domain" description="PapC-like C-terminal" evidence="9">
    <location>
        <begin position="779"/>
        <end position="835"/>
    </location>
</feature>
<feature type="domain" description="PapC N-terminal" evidence="10">
    <location>
        <begin position="48"/>
        <end position="195"/>
    </location>
</feature>
<evidence type="ECO:0000259" key="10">
    <source>
        <dbReference type="Pfam" id="PF13954"/>
    </source>
</evidence>
<dbReference type="Pfam" id="PF00577">
    <property type="entry name" value="Usher"/>
    <property type="match status" value="1"/>
</dbReference>
<dbReference type="GO" id="GO:0015473">
    <property type="term" value="F:fimbrial usher porin activity"/>
    <property type="evidence" value="ECO:0007669"/>
    <property type="project" value="InterPro"/>
</dbReference>
<evidence type="ECO:0000256" key="3">
    <source>
        <dbReference type="ARBA" id="ARBA00022448"/>
    </source>
</evidence>
<dbReference type="InterPro" id="IPR000015">
    <property type="entry name" value="Fimb_usher"/>
</dbReference>
<evidence type="ECO:0000256" key="7">
    <source>
        <dbReference type="ARBA" id="ARBA00023136"/>
    </source>
</evidence>
<comment type="similarity">
    <text evidence="2">Belongs to the fimbrial export usher family.</text>
</comment>
<dbReference type="Pfam" id="PF13954">
    <property type="entry name" value="PapC_N"/>
    <property type="match status" value="1"/>
</dbReference>
<keyword evidence="4" id="KW-1134">Transmembrane beta strand</keyword>
<dbReference type="GO" id="GO:0009279">
    <property type="term" value="C:cell outer membrane"/>
    <property type="evidence" value="ECO:0007669"/>
    <property type="project" value="UniProtKB-SubCell"/>
</dbReference>
<comment type="caution">
    <text evidence="11">The sequence shown here is derived from an EMBL/GenBank/DDBJ whole genome shotgun (WGS) entry which is preliminary data.</text>
</comment>
<organism evidence="11 12">
    <name type="scientific">Buttiauxella noackiae ATCC 51607</name>
    <dbReference type="NCBI Taxonomy" id="1354255"/>
    <lineage>
        <taxon>Bacteria</taxon>
        <taxon>Pseudomonadati</taxon>
        <taxon>Pseudomonadota</taxon>
        <taxon>Gammaproteobacteria</taxon>
        <taxon>Enterobacterales</taxon>
        <taxon>Enterobacteriaceae</taxon>
        <taxon>Buttiauxella</taxon>
    </lineage>
</organism>
<keyword evidence="7" id="KW-0472">Membrane</keyword>
<dbReference type="Gene3D" id="2.60.40.2070">
    <property type="match status" value="1"/>
</dbReference>
<evidence type="ECO:0000313" key="12">
    <source>
        <dbReference type="Proteomes" id="UP000078286"/>
    </source>
</evidence>
<evidence type="ECO:0000256" key="5">
    <source>
        <dbReference type="ARBA" id="ARBA00022692"/>
    </source>
</evidence>
<reference evidence="11 12" key="1">
    <citation type="submission" date="2016-04" db="EMBL/GenBank/DDBJ databases">
        <title>ATOL: Assembling a taxonomically balanced genome-scale reconstruction of the evolutionary history of the Enterobacteriaceae.</title>
        <authorList>
            <person name="Plunkett G.III."/>
            <person name="Neeno-Eckwall E.C."/>
            <person name="Glasner J.D."/>
            <person name="Perna N.T."/>
        </authorList>
    </citation>
    <scope>NUCLEOTIDE SEQUENCE [LARGE SCALE GENOMIC DNA]</scope>
    <source>
        <strain evidence="11 12">ATCC 51607</strain>
    </source>
</reference>
<keyword evidence="12" id="KW-1185">Reference proteome</keyword>
<keyword evidence="6" id="KW-0732">Signal</keyword>
<evidence type="ECO:0000256" key="1">
    <source>
        <dbReference type="ARBA" id="ARBA00004571"/>
    </source>
</evidence>